<name>A0A9P6I524_9PEZI</name>
<organism evidence="2 3">
    <name type="scientific">Colletotrichum karsti</name>
    <dbReference type="NCBI Taxonomy" id="1095194"/>
    <lineage>
        <taxon>Eukaryota</taxon>
        <taxon>Fungi</taxon>
        <taxon>Dikarya</taxon>
        <taxon>Ascomycota</taxon>
        <taxon>Pezizomycotina</taxon>
        <taxon>Sordariomycetes</taxon>
        <taxon>Hypocreomycetidae</taxon>
        <taxon>Glomerellales</taxon>
        <taxon>Glomerellaceae</taxon>
        <taxon>Colletotrichum</taxon>
        <taxon>Colletotrichum boninense species complex</taxon>
    </lineage>
</organism>
<keyword evidence="3" id="KW-1185">Reference proteome</keyword>
<dbReference type="GeneID" id="62166250"/>
<evidence type="ECO:0000313" key="3">
    <source>
        <dbReference type="Proteomes" id="UP000781932"/>
    </source>
</evidence>
<reference evidence="2" key="1">
    <citation type="submission" date="2020-03" db="EMBL/GenBank/DDBJ databases">
        <authorList>
            <person name="He L."/>
        </authorList>
    </citation>
    <scope>NUCLEOTIDE SEQUENCE</scope>
    <source>
        <strain evidence="2">CkLH20</strain>
    </source>
</reference>
<accession>A0A9P6I524</accession>
<dbReference type="Proteomes" id="UP000781932">
    <property type="component" value="Unassembled WGS sequence"/>
</dbReference>
<dbReference type="InterPro" id="IPR045518">
    <property type="entry name" value="2EXR"/>
</dbReference>
<dbReference type="EMBL" id="JAATWM020000040">
    <property type="protein sequence ID" value="KAF9872125.1"/>
    <property type="molecule type" value="Genomic_DNA"/>
</dbReference>
<dbReference type="PANTHER" id="PTHR35910:SF1">
    <property type="entry name" value="2EXR DOMAIN-CONTAINING PROTEIN"/>
    <property type="match status" value="1"/>
</dbReference>
<dbReference type="OrthoDB" id="3540486at2759"/>
<dbReference type="AlphaFoldDB" id="A0A9P6I524"/>
<dbReference type="RefSeq" id="XP_038741586.1">
    <property type="nucleotide sequence ID" value="XM_038893176.1"/>
</dbReference>
<protein>
    <recommendedName>
        <fullName evidence="1">2EXR domain-containing protein</fullName>
    </recommendedName>
</protein>
<comment type="caution">
    <text evidence="2">The sequence shown here is derived from an EMBL/GenBank/DDBJ whole genome shotgun (WGS) entry which is preliminary data.</text>
</comment>
<reference evidence="2" key="2">
    <citation type="submission" date="2020-11" db="EMBL/GenBank/DDBJ databases">
        <title>Whole genome sequencing of Colletotrichum sp.</title>
        <authorList>
            <person name="Li H."/>
        </authorList>
    </citation>
    <scope>NUCLEOTIDE SEQUENCE</scope>
    <source>
        <strain evidence="2">CkLH20</strain>
    </source>
</reference>
<dbReference type="PANTHER" id="PTHR35910">
    <property type="entry name" value="2EXR DOMAIN-CONTAINING PROTEIN"/>
    <property type="match status" value="1"/>
</dbReference>
<sequence>MPTKSPPRPNVCKHLQRGWYDRKIGVPETVRDPQEVLKELINNAVIGGNHAADREFITDILKNAEDNRKTASNAPTLSFPKFRQLPAEIRKEIWLFSVPERIIHITGNTPGRICWNRRLPIPAPALACHEAWSLIRPLMHEMLDDGGLDRFRRGEWSVKRVAWITPSDSLSLGDNEFQAWCWFPSYRSQLPVFKRITISLEQIEAAVSISRPQFCGPAPDFQFHTMKQIHIVIQTVTVSIGERMGLDKMAPIDKKKPFSTPVKCITVNQRTVKRLKETWERDYEREPEYRTADTHFVEMVDLQDRSRLNEVINLSSVMGGFGWTPRRRLETTYKWDRAFCFDCLPQWWEHRGLPRAKRVVSTLRNYEIMDAQHDRRSNGHLSWEETTKPELPELVPTVRILIRFPGRTPPGITTQEVEDRLGPRHQRFLRADSGQMMILQAASQRPRAMQ</sequence>
<gene>
    <name evidence="2" type="ORF">CkaCkLH20_10462</name>
</gene>
<dbReference type="Pfam" id="PF20150">
    <property type="entry name" value="2EXR"/>
    <property type="match status" value="1"/>
</dbReference>
<proteinExistence type="predicted"/>
<evidence type="ECO:0000259" key="1">
    <source>
        <dbReference type="Pfam" id="PF20150"/>
    </source>
</evidence>
<feature type="domain" description="2EXR" evidence="1">
    <location>
        <begin position="79"/>
        <end position="135"/>
    </location>
</feature>
<evidence type="ECO:0000313" key="2">
    <source>
        <dbReference type="EMBL" id="KAF9872125.1"/>
    </source>
</evidence>